<reference evidence="6" key="1">
    <citation type="submission" date="2021-03" db="EMBL/GenBank/DDBJ databases">
        <authorList>
            <person name="Sun Q."/>
        </authorList>
    </citation>
    <scope>NUCLEOTIDE SEQUENCE</scope>
    <source>
        <strain evidence="6">CCM 8862</strain>
    </source>
</reference>
<feature type="region of interest" description="Disordered" evidence="5">
    <location>
        <begin position="36"/>
        <end position="60"/>
    </location>
</feature>
<comment type="caution">
    <text evidence="6">The sequence shown here is derived from an EMBL/GenBank/DDBJ whole genome shotgun (WGS) entry which is preliminary data.</text>
</comment>
<sequence>MASSAVSKFKQFFALDGTMPADDSYMAEDNAYEERSSYGYQPTHAAHSDYTPARRSPQPSVVPVDVRGFSTVRHIGEAFRDGNIVVFTLSELPRDEARRVVDYAAGLCHGLRGRMQKLPRTSFGLIPEGVEIETYELEDALEF</sequence>
<evidence type="ECO:0000256" key="5">
    <source>
        <dbReference type="SAM" id="MobiDB-lite"/>
    </source>
</evidence>
<dbReference type="InterPro" id="IPR007561">
    <property type="entry name" value="Cell_div_SepF/SepF-rel"/>
</dbReference>
<proteinExistence type="predicted"/>
<dbReference type="GO" id="GO:0000917">
    <property type="term" value="P:division septum assembly"/>
    <property type="evidence" value="ECO:0007669"/>
    <property type="project" value="UniProtKB-KW"/>
</dbReference>
<evidence type="ECO:0000256" key="4">
    <source>
        <dbReference type="ARBA" id="ARBA00044936"/>
    </source>
</evidence>
<dbReference type="Pfam" id="PF04472">
    <property type="entry name" value="SepF"/>
    <property type="match status" value="1"/>
</dbReference>
<dbReference type="InterPro" id="IPR038594">
    <property type="entry name" value="SepF-like_sf"/>
</dbReference>
<gene>
    <name evidence="6" type="primary">sepF</name>
    <name evidence="6" type="ORF">JZY06_00460</name>
</gene>
<dbReference type="Gene3D" id="3.30.110.150">
    <property type="entry name" value="SepF-like protein"/>
    <property type="match status" value="1"/>
</dbReference>
<evidence type="ECO:0000313" key="6">
    <source>
        <dbReference type="EMBL" id="MBN9643108.1"/>
    </source>
</evidence>
<keyword evidence="2" id="KW-0717">Septation</keyword>
<dbReference type="Proteomes" id="UP000664332">
    <property type="component" value="Unassembled WGS sequence"/>
</dbReference>
<dbReference type="AlphaFoldDB" id="A0A939DY46"/>
<keyword evidence="3" id="KW-0131">Cell cycle</keyword>
<protein>
    <submittedName>
        <fullName evidence="6">Cell division protein SepF</fullName>
    </submittedName>
</protein>
<dbReference type="PANTHER" id="PTHR35798:SF1">
    <property type="entry name" value="CELL DIVISION PROTEIN SEPF"/>
    <property type="match status" value="1"/>
</dbReference>
<dbReference type="InterPro" id="IPR023052">
    <property type="entry name" value="Cell_div_SepF"/>
</dbReference>
<keyword evidence="1 6" id="KW-0132">Cell division</keyword>
<name>A0A939DY46_9CORY</name>
<dbReference type="PANTHER" id="PTHR35798">
    <property type="entry name" value="CELL DIVISION PROTEIN SEPF"/>
    <property type="match status" value="1"/>
</dbReference>
<evidence type="ECO:0000256" key="1">
    <source>
        <dbReference type="ARBA" id="ARBA00022618"/>
    </source>
</evidence>
<evidence type="ECO:0000256" key="2">
    <source>
        <dbReference type="ARBA" id="ARBA00023210"/>
    </source>
</evidence>
<dbReference type="RefSeq" id="WP_207117517.1">
    <property type="nucleotide sequence ID" value="NZ_JAFLEQ010000003.1"/>
</dbReference>
<keyword evidence="7" id="KW-1185">Reference proteome</keyword>
<comment type="function">
    <text evidence="4">Cell division protein that is part of the divisome complex and is recruited early to the Z-ring. Probably stimulates Z-ring formation, perhaps through the cross-linking of FtsZ protofilaments. Its function overlaps with FtsA.</text>
</comment>
<organism evidence="6 7">
    <name type="scientific">Corynebacterium mendelii</name>
    <dbReference type="NCBI Taxonomy" id="2765362"/>
    <lineage>
        <taxon>Bacteria</taxon>
        <taxon>Bacillati</taxon>
        <taxon>Actinomycetota</taxon>
        <taxon>Actinomycetes</taxon>
        <taxon>Mycobacteriales</taxon>
        <taxon>Corynebacteriaceae</taxon>
        <taxon>Corynebacterium</taxon>
    </lineage>
</organism>
<dbReference type="EMBL" id="JAFLEQ010000003">
    <property type="protein sequence ID" value="MBN9643108.1"/>
    <property type="molecule type" value="Genomic_DNA"/>
</dbReference>
<evidence type="ECO:0000313" key="7">
    <source>
        <dbReference type="Proteomes" id="UP000664332"/>
    </source>
</evidence>
<accession>A0A939DY46</accession>
<evidence type="ECO:0000256" key="3">
    <source>
        <dbReference type="ARBA" id="ARBA00023306"/>
    </source>
</evidence>